<dbReference type="Pfam" id="PF25115">
    <property type="entry name" value="Agd3_CE"/>
    <property type="match status" value="1"/>
</dbReference>
<dbReference type="EMBL" id="KK102379">
    <property type="protein sequence ID" value="KIY97913.1"/>
    <property type="molecule type" value="Genomic_DNA"/>
</dbReference>
<protein>
    <recommendedName>
        <fullName evidence="1">Agd3 deacetylase domain-containing protein</fullName>
    </recommendedName>
</protein>
<organism evidence="2 3">
    <name type="scientific">Monoraphidium neglectum</name>
    <dbReference type="NCBI Taxonomy" id="145388"/>
    <lineage>
        <taxon>Eukaryota</taxon>
        <taxon>Viridiplantae</taxon>
        <taxon>Chlorophyta</taxon>
        <taxon>core chlorophytes</taxon>
        <taxon>Chlorophyceae</taxon>
        <taxon>CS clade</taxon>
        <taxon>Sphaeropleales</taxon>
        <taxon>Selenastraceae</taxon>
        <taxon>Monoraphidium</taxon>
    </lineage>
</organism>
<dbReference type="AlphaFoldDB" id="A0A0D2KQL3"/>
<dbReference type="STRING" id="145388.A0A0D2KQL3"/>
<accession>A0A0D2KQL3</accession>
<name>A0A0D2KQL3_9CHLO</name>
<gene>
    <name evidence="2" type="ORF">MNEG_10049</name>
</gene>
<dbReference type="InterPro" id="IPR056826">
    <property type="entry name" value="Agd3_CE"/>
</dbReference>
<evidence type="ECO:0000313" key="3">
    <source>
        <dbReference type="Proteomes" id="UP000054498"/>
    </source>
</evidence>
<proteinExistence type="predicted"/>
<feature type="domain" description="Agd3 deacetylase" evidence="1">
    <location>
        <begin position="10"/>
        <end position="77"/>
    </location>
</feature>
<evidence type="ECO:0000259" key="1">
    <source>
        <dbReference type="Pfam" id="PF25115"/>
    </source>
</evidence>
<dbReference type="OrthoDB" id="5151256at2759"/>
<dbReference type="RefSeq" id="XP_013896933.1">
    <property type="nucleotide sequence ID" value="XM_014041479.1"/>
</dbReference>
<dbReference type="Proteomes" id="UP000054498">
    <property type="component" value="Unassembled WGS sequence"/>
</dbReference>
<dbReference type="KEGG" id="mng:MNEG_10049"/>
<keyword evidence="3" id="KW-1185">Reference proteome</keyword>
<dbReference type="GeneID" id="25727172"/>
<evidence type="ECO:0000313" key="2">
    <source>
        <dbReference type="EMBL" id="KIY97913.1"/>
    </source>
</evidence>
<reference evidence="2 3" key="1">
    <citation type="journal article" date="2013" name="BMC Genomics">
        <title>Reconstruction of the lipid metabolism for the microalga Monoraphidium neglectum from its genome sequence reveals characteristics suitable for biofuel production.</title>
        <authorList>
            <person name="Bogen C."/>
            <person name="Al-Dilaimi A."/>
            <person name="Albersmeier A."/>
            <person name="Wichmann J."/>
            <person name="Grundmann M."/>
            <person name="Rupp O."/>
            <person name="Lauersen K.J."/>
            <person name="Blifernez-Klassen O."/>
            <person name="Kalinowski J."/>
            <person name="Goesmann A."/>
            <person name="Mussgnug J.H."/>
            <person name="Kruse O."/>
        </authorList>
    </citation>
    <scope>NUCLEOTIDE SEQUENCE [LARGE SCALE GENOMIC DNA]</scope>
    <source>
        <strain evidence="2 3">SAG 48.87</strain>
    </source>
</reference>
<sequence length="105" mass="11132">MLTSYVPPSDDMFLDTEFSSPITDGGVTRSAYRATKADLQAHLAWQAALNARLPAGSDFKLEFPFNGAGVLEAAAQALPPGAFTATLLDIDDRGNCTKARAAGWQ</sequence>